<sequence>MNMNAELQDSAQIRAHFERMAARTPELALTTADERIAKLKKLLDVVLASRAEIVAAGQQELRVHETDIDGQLLMIKAEIEFISKHLASWMAPQPVQGSLMTLGKKSYVRHEAKGMVLHVSTWNAPIAEAFVMAAGAIAAGNAFVLKPSELAPHSAQVLADIVAKALPDDEFAVFQGGAEVAQALLACPFNHMFYIGGHGVGRLIMKAAADHFATVTLEMGGKNPTIIDASADVKDAAFKTAWGRAANAGQVCVAPDYALVHESVQSAFVSAMGDAFNEMYNPQGEGFQASNHLPRIINARHFERIHALLQDALDKGAKVEFGGQTDADDLFIAPTILSGVSEDMKIMQEEIFAPIICIVPFADRAEVPSIIRRRPKPLSLYIFAKDSAAKDWYLARTSAGSTVVNHNVIQSGTNPCLAFGGVNHSGMGRIGGHATFLECSNPRSVVEDGPPVGDPKLMFPPYSDKYKKMVGDMLKRPIVVPNAVVNTINGMIKLGSLFRKS</sequence>
<gene>
    <name evidence="9" type="ORF">ATO7_12343</name>
</gene>
<evidence type="ECO:0000256" key="4">
    <source>
        <dbReference type="PIRNR" id="PIRNR036492"/>
    </source>
</evidence>
<dbReference type="PIRSF" id="PIRSF036492">
    <property type="entry name" value="ALDH"/>
    <property type="match status" value="1"/>
</dbReference>
<dbReference type="GO" id="GO:0005737">
    <property type="term" value="C:cytoplasm"/>
    <property type="evidence" value="ECO:0007669"/>
    <property type="project" value="TreeGrafter"/>
</dbReference>
<accession>A0A1Y1SD26</accession>
<evidence type="ECO:0000313" key="9">
    <source>
        <dbReference type="EMBL" id="ORE86084.1"/>
    </source>
</evidence>
<evidence type="ECO:0000313" key="10">
    <source>
        <dbReference type="Proteomes" id="UP000192342"/>
    </source>
</evidence>
<dbReference type="PANTHER" id="PTHR43570:SF20">
    <property type="entry name" value="ALDEHYDE DEHYDROGENASE ALDX-RELATED"/>
    <property type="match status" value="1"/>
</dbReference>
<dbReference type="InterPro" id="IPR015590">
    <property type="entry name" value="Aldehyde_DH_dom"/>
</dbReference>
<dbReference type="InterPro" id="IPR016163">
    <property type="entry name" value="Ald_DH_C"/>
</dbReference>
<dbReference type="InterPro" id="IPR012394">
    <property type="entry name" value="Aldehyde_DH_NAD(P)"/>
</dbReference>
<dbReference type="Pfam" id="PF00171">
    <property type="entry name" value="Aldedh"/>
    <property type="match status" value="1"/>
</dbReference>
<evidence type="ECO:0000256" key="5">
    <source>
        <dbReference type="PIRSR" id="PIRSR036492-1"/>
    </source>
</evidence>
<dbReference type="InterPro" id="IPR016162">
    <property type="entry name" value="Ald_DH_N"/>
</dbReference>
<evidence type="ECO:0000259" key="8">
    <source>
        <dbReference type="Pfam" id="PF00171"/>
    </source>
</evidence>
<dbReference type="PANTHER" id="PTHR43570">
    <property type="entry name" value="ALDEHYDE DEHYDROGENASE"/>
    <property type="match status" value="1"/>
</dbReference>
<dbReference type="GO" id="GO:0004029">
    <property type="term" value="F:aldehyde dehydrogenase (NAD+) activity"/>
    <property type="evidence" value="ECO:0007669"/>
    <property type="project" value="TreeGrafter"/>
</dbReference>
<evidence type="ECO:0000256" key="6">
    <source>
        <dbReference type="PROSITE-ProRule" id="PRU10007"/>
    </source>
</evidence>
<feature type="active site" evidence="5">
    <location>
        <position position="252"/>
    </location>
</feature>
<keyword evidence="10" id="KW-1185">Reference proteome</keyword>
<name>A0A1Y1SD26_9GAMM</name>
<comment type="caution">
    <text evidence="9">The sequence shown here is derived from an EMBL/GenBank/DDBJ whole genome shotgun (WGS) entry which is preliminary data.</text>
</comment>
<dbReference type="GO" id="GO:0006081">
    <property type="term" value="P:aldehyde metabolic process"/>
    <property type="evidence" value="ECO:0007669"/>
    <property type="project" value="InterPro"/>
</dbReference>
<reference evidence="9 10" key="1">
    <citation type="submission" date="2013-04" db="EMBL/GenBank/DDBJ databases">
        <title>Oceanococcus atlanticus 22II-S10r2 Genome Sequencing.</title>
        <authorList>
            <person name="Lai Q."/>
            <person name="Li G."/>
            <person name="Shao Z."/>
        </authorList>
    </citation>
    <scope>NUCLEOTIDE SEQUENCE [LARGE SCALE GENOMIC DNA]</scope>
    <source>
        <strain evidence="9 10">22II-S10r2</strain>
    </source>
</reference>
<dbReference type="AlphaFoldDB" id="A0A1Y1SD26"/>
<evidence type="ECO:0000256" key="1">
    <source>
        <dbReference type="ARBA" id="ARBA00009986"/>
    </source>
</evidence>
<feature type="domain" description="Aldehyde dehydrogenase" evidence="8">
    <location>
        <begin position="7"/>
        <end position="445"/>
    </location>
</feature>
<comment type="similarity">
    <text evidence="1 4 7">Belongs to the aldehyde dehydrogenase family.</text>
</comment>
<organism evidence="9 10">
    <name type="scientific">Oceanococcus atlanticus</name>
    <dbReference type="NCBI Taxonomy" id="1317117"/>
    <lineage>
        <taxon>Bacteria</taxon>
        <taxon>Pseudomonadati</taxon>
        <taxon>Pseudomonadota</taxon>
        <taxon>Gammaproteobacteria</taxon>
        <taxon>Chromatiales</taxon>
        <taxon>Oceanococcaceae</taxon>
        <taxon>Oceanococcus</taxon>
    </lineage>
</organism>
<dbReference type="Proteomes" id="UP000192342">
    <property type="component" value="Unassembled WGS sequence"/>
</dbReference>
<keyword evidence="2 4" id="KW-0560">Oxidoreductase</keyword>
<dbReference type="InterPro" id="IPR016161">
    <property type="entry name" value="Ald_DH/histidinol_DH"/>
</dbReference>
<evidence type="ECO:0000256" key="3">
    <source>
        <dbReference type="ARBA" id="ARBA00023027"/>
    </source>
</evidence>
<feature type="active site" evidence="5 6">
    <location>
        <position position="218"/>
    </location>
</feature>
<dbReference type="PROSITE" id="PS00687">
    <property type="entry name" value="ALDEHYDE_DEHYDR_GLU"/>
    <property type="match status" value="1"/>
</dbReference>
<proteinExistence type="inferred from homology"/>
<dbReference type="SUPFAM" id="SSF53720">
    <property type="entry name" value="ALDH-like"/>
    <property type="match status" value="1"/>
</dbReference>
<protein>
    <recommendedName>
        <fullName evidence="4">Aldehyde dehydrogenase</fullName>
    </recommendedName>
</protein>
<dbReference type="Gene3D" id="3.40.309.10">
    <property type="entry name" value="Aldehyde Dehydrogenase, Chain A, domain 2"/>
    <property type="match status" value="1"/>
</dbReference>
<dbReference type="PROSITE" id="PS00070">
    <property type="entry name" value="ALDEHYDE_DEHYDR_CYS"/>
    <property type="match status" value="1"/>
</dbReference>
<dbReference type="Gene3D" id="3.40.605.10">
    <property type="entry name" value="Aldehyde Dehydrogenase, Chain A, domain 1"/>
    <property type="match status" value="1"/>
</dbReference>
<dbReference type="EMBL" id="AQQV01000003">
    <property type="protein sequence ID" value="ORE86084.1"/>
    <property type="molecule type" value="Genomic_DNA"/>
</dbReference>
<keyword evidence="3" id="KW-0520">NAD</keyword>
<evidence type="ECO:0000256" key="7">
    <source>
        <dbReference type="RuleBase" id="RU003345"/>
    </source>
</evidence>
<evidence type="ECO:0000256" key="2">
    <source>
        <dbReference type="ARBA" id="ARBA00023002"/>
    </source>
</evidence>
<dbReference type="InterPro" id="IPR029510">
    <property type="entry name" value="Ald_DH_CS_GLU"/>
</dbReference>
<dbReference type="STRING" id="1317117.ATO7_12343"/>
<dbReference type="OrthoDB" id="9812625at2"/>
<dbReference type="InterPro" id="IPR016160">
    <property type="entry name" value="Ald_DH_CS_CYS"/>
</dbReference>